<proteinExistence type="predicted"/>
<name>A0ABU3NRN2_9CHLR</name>
<gene>
    <name evidence="2" type="ORF">QYE77_14650</name>
</gene>
<keyword evidence="1" id="KW-0732">Signal</keyword>
<dbReference type="Proteomes" id="UP001254165">
    <property type="component" value="Unassembled WGS sequence"/>
</dbReference>
<comment type="caution">
    <text evidence="2">The sequence shown here is derived from an EMBL/GenBank/DDBJ whole genome shotgun (WGS) entry which is preliminary data.</text>
</comment>
<dbReference type="PROSITE" id="PS51257">
    <property type="entry name" value="PROKAR_LIPOPROTEIN"/>
    <property type="match status" value="1"/>
</dbReference>
<feature type="signal peptide" evidence="1">
    <location>
        <begin position="1"/>
        <end position="19"/>
    </location>
</feature>
<protein>
    <recommendedName>
        <fullName evidence="4">Lipoprotein</fullName>
    </recommendedName>
</protein>
<sequence>MRKLLFLFVLLLTGCGLMVTPTPTRTPRPTATPTEAPRYYPTLDASMRQELLYRVPKPKAYYRKVSLPDGTIYEMFSLMVISSGKVETLKAGKYDLDVVWVYERNLNAAYYPLVVGVLDGETYTPYYVGYTGEPYRQAYLAYLKENGILERGRRLFPSVSDKSGGYVSLYKRIEWDRCGDGTYCQLGKYMQDTYGVDNWVTDQLMGLYPIPEGWALAWTWDAATEENSDPEYIKIDLP</sequence>
<keyword evidence="3" id="KW-1185">Reference proteome</keyword>
<evidence type="ECO:0000313" key="3">
    <source>
        <dbReference type="Proteomes" id="UP001254165"/>
    </source>
</evidence>
<dbReference type="EMBL" id="JAUHMF010000008">
    <property type="protein sequence ID" value="MDT8899501.1"/>
    <property type="molecule type" value="Genomic_DNA"/>
</dbReference>
<reference evidence="2 3" key="1">
    <citation type="submission" date="2023-07" db="EMBL/GenBank/DDBJ databases">
        <title>Novel species of Thermanaerothrix with wide hydrolytic capabilities.</title>
        <authorList>
            <person name="Zayulina K.S."/>
            <person name="Podosokorskaya O.A."/>
            <person name="Elcheninov A.G."/>
        </authorList>
    </citation>
    <scope>NUCLEOTIDE SEQUENCE [LARGE SCALE GENOMIC DNA]</scope>
    <source>
        <strain evidence="2 3">4228-RoL</strain>
    </source>
</reference>
<feature type="chain" id="PRO_5045921134" description="Lipoprotein" evidence="1">
    <location>
        <begin position="20"/>
        <end position="238"/>
    </location>
</feature>
<evidence type="ECO:0000256" key="1">
    <source>
        <dbReference type="SAM" id="SignalP"/>
    </source>
</evidence>
<evidence type="ECO:0000313" key="2">
    <source>
        <dbReference type="EMBL" id="MDT8899501.1"/>
    </source>
</evidence>
<accession>A0ABU3NRN2</accession>
<dbReference type="RefSeq" id="WP_315626231.1">
    <property type="nucleotide sequence ID" value="NZ_JAUHMF010000008.1"/>
</dbReference>
<organism evidence="2 3">
    <name type="scientific">Thermanaerothrix solaris</name>
    <dbReference type="NCBI Taxonomy" id="3058434"/>
    <lineage>
        <taxon>Bacteria</taxon>
        <taxon>Bacillati</taxon>
        <taxon>Chloroflexota</taxon>
        <taxon>Anaerolineae</taxon>
        <taxon>Anaerolineales</taxon>
        <taxon>Anaerolineaceae</taxon>
        <taxon>Thermanaerothrix</taxon>
    </lineage>
</organism>
<evidence type="ECO:0008006" key="4">
    <source>
        <dbReference type="Google" id="ProtNLM"/>
    </source>
</evidence>